<proteinExistence type="predicted"/>
<evidence type="ECO:0000313" key="1">
    <source>
        <dbReference type="EMBL" id="MEQ2257857.1"/>
    </source>
</evidence>
<name>A0ABV0VNQ4_9TELE</name>
<accession>A0ABV0VNQ4</accession>
<dbReference type="EMBL" id="JAHRIQ010115735">
    <property type="protein sequence ID" value="MEQ2257857.1"/>
    <property type="molecule type" value="Genomic_DNA"/>
</dbReference>
<dbReference type="Proteomes" id="UP001482620">
    <property type="component" value="Unassembled WGS sequence"/>
</dbReference>
<protein>
    <submittedName>
        <fullName evidence="1">Uncharacterized protein</fullName>
    </submittedName>
</protein>
<keyword evidence="2" id="KW-1185">Reference proteome</keyword>
<gene>
    <name evidence="1" type="ORF">ILYODFUR_039221</name>
</gene>
<evidence type="ECO:0000313" key="2">
    <source>
        <dbReference type="Proteomes" id="UP001482620"/>
    </source>
</evidence>
<organism evidence="1 2">
    <name type="scientific">Ilyodon furcidens</name>
    <name type="common">goldbreast splitfin</name>
    <dbReference type="NCBI Taxonomy" id="33524"/>
    <lineage>
        <taxon>Eukaryota</taxon>
        <taxon>Metazoa</taxon>
        <taxon>Chordata</taxon>
        <taxon>Craniata</taxon>
        <taxon>Vertebrata</taxon>
        <taxon>Euteleostomi</taxon>
        <taxon>Actinopterygii</taxon>
        <taxon>Neopterygii</taxon>
        <taxon>Teleostei</taxon>
        <taxon>Neoteleostei</taxon>
        <taxon>Acanthomorphata</taxon>
        <taxon>Ovalentaria</taxon>
        <taxon>Atherinomorphae</taxon>
        <taxon>Cyprinodontiformes</taxon>
        <taxon>Goodeidae</taxon>
        <taxon>Ilyodon</taxon>
    </lineage>
</organism>
<sequence length="144" mass="16232">MHVATVERKNSLLTGRNLQQNQNQAQCERPSATTHWGLERTTAGCSSDNINITHNVLIQQDLPLRPCWTWTRPTGFWSIRFEQFYTLSSGIRAAGCTSRKTDYAFEISSSNIRYGPGVSREIGMVTTFIALSITITVCFLRAEE</sequence>
<reference evidence="1 2" key="1">
    <citation type="submission" date="2021-06" db="EMBL/GenBank/DDBJ databases">
        <authorList>
            <person name="Palmer J.M."/>
        </authorList>
    </citation>
    <scope>NUCLEOTIDE SEQUENCE [LARGE SCALE GENOMIC DNA]</scope>
    <source>
        <strain evidence="2">if_2019</strain>
        <tissue evidence="1">Muscle</tissue>
    </source>
</reference>
<comment type="caution">
    <text evidence="1">The sequence shown here is derived from an EMBL/GenBank/DDBJ whole genome shotgun (WGS) entry which is preliminary data.</text>
</comment>